<dbReference type="InterPro" id="IPR003594">
    <property type="entry name" value="HATPase_dom"/>
</dbReference>
<dbReference type="AlphaFoldDB" id="A0A316TM54"/>
<dbReference type="InterPro" id="IPR000014">
    <property type="entry name" value="PAS"/>
</dbReference>
<dbReference type="PROSITE" id="PS50113">
    <property type="entry name" value="PAC"/>
    <property type="match status" value="6"/>
</dbReference>
<evidence type="ECO:0000313" key="10">
    <source>
        <dbReference type="EMBL" id="PWN05673.1"/>
    </source>
</evidence>
<dbReference type="Gene3D" id="3.30.565.10">
    <property type="entry name" value="Histidine kinase-like ATPase, C-terminal domain"/>
    <property type="match status" value="1"/>
</dbReference>
<evidence type="ECO:0000256" key="6">
    <source>
        <dbReference type="SAM" id="Phobius"/>
    </source>
</evidence>
<feature type="domain" description="PAC" evidence="9">
    <location>
        <begin position="530"/>
        <end position="582"/>
    </location>
</feature>
<feature type="domain" description="PAS" evidence="8">
    <location>
        <begin position="837"/>
        <end position="908"/>
    </location>
</feature>
<evidence type="ECO:0000259" key="7">
    <source>
        <dbReference type="PROSITE" id="PS50109"/>
    </source>
</evidence>
<dbReference type="Gene3D" id="1.20.5.1930">
    <property type="match status" value="1"/>
</dbReference>
<dbReference type="SUPFAM" id="SSF55785">
    <property type="entry name" value="PYP-like sensor domain (PAS domain)"/>
    <property type="match status" value="7"/>
</dbReference>
<evidence type="ECO:0000259" key="9">
    <source>
        <dbReference type="PROSITE" id="PS50113"/>
    </source>
</evidence>
<dbReference type="InterPro" id="IPR000700">
    <property type="entry name" value="PAS-assoc_C"/>
</dbReference>
<feature type="domain" description="PAS" evidence="8">
    <location>
        <begin position="327"/>
        <end position="398"/>
    </location>
</feature>
<dbReference type="Pfam" id="PF13426">
    <property type="entry name" value="PAS_9"/>
    <property type="match status" value="3"/>
</dbReference>
<dbReference type="Proteomes" id="UP000245533">
    <property type="component" value="Unassembled WGS sequence"/>
</dbReference>
<dbReference type="PANTHER" id="PTHR43304">
    <property type="entry name" value="PHYTOCHROME-LIKE PROTEIN CPH1"/>
    <property type="match status" value="1"/>
</dbReference>
<protein>
    <recommendedName>
        <fullName evidence="2">histidine kinase</fullName>
        <ecNumber evidence="2">2.7.13.3</ecNumber>
    </recommendedName>
</protein>
<dbReference type="Pfam" id="PF08447">
    <property type="entry name" value="PAS_3"/>
    <property type="match status" value="3"/>
</dbReference>
<feature type="domain" description="PAS" evidence="8">
    <location>
        <begin position="454"/>
        <end position="526"/>
    </location>
</feature>
<dbReference type="InterPro" id="IPR013656">
    <property type="entry name" value="PAS_4"/>
</dbReference>
<feature type="domain" description="PAC" evidence="9">
    <location>
        <begin position="401"/>
        <end position="453"/>
    </location>
</feature>
<dbReference type="InterPro" id="IPR005467">
    <property type="entry name" value="His_kinase_dom"/>
</dbReference>
<gene>
    <name evidence="10" type="ORF">DDZ15_13875</name>
</gene>
<dbReference type="SMART" id="SM00387">
    <property type="entry name" value="HATPase_c"/>
    <property type="match status" value="1"/>
</dbReference>
<keyword evidence="4" id="KW-0808">Transferase</keyword>
<dbReference type="CDD" id="cd00130">
    <property type="entry name" value="PAS"/>
    <property type="match status" value="7"/>
</dbReference>
<keyword evidence="6" id="KW-0812">Transmembrane</keyword>
<organism evidence="10 11">
    <name type="scientific">Rhodohalobacter mucosus</name>
    <dbReference type="NCBI Taxonomy" id="2079485"/>
    <lineage>
        <taxon>Bacteria</taxon>
        <taxon>Pseudomonadati</taxon>
        <taxon>Balneolota</taxon>
        <taxon>Balneolia</taxon>
        <taxon>Balneolales</taxon>
        <taxon>Balneolaceae</taxon>
        <taxon>Rhodohalobacter</taxon>
    </lineage>
</organism>
<feature type="domain" description="PAS" evidence="8">
    <location>
        <begin position="109"/>
        <end position="150"/>
    </location>
</feature>
<keyword evidence="6" id="KW-1133">Transmembrane helix</keyword>
<evidence type="ECO:0000256" key="1">
    <source>
        <dbReference type="ARBA" id="ARBA00000085"/>
    </source>
</evidence>
<dbReference type="GO" id="GO:0000155">
    <property type="term" value="F:phosphorelay sensor kinase activity"/>
    <property type="evidence" value="ECO:0007669"/>
    <property type="project" value="InterPro"/>
</dbReference>
<evidence type="ECO:0000313" key="11">
    <source>
        <dbReference type="Proteomes" id="UP000245533"/>
    </source>
</evidence>
<dbReference type="Pfam" id="PF08448">
    <property type="entry name" value="PAS_4"/>
    <property type="match status" value="1"/>
</dbReference>
<accession>A0A316TM54</accession>
<dbReference type="PROSITE" id="PS50109">
    <property type="entry name" value="HIS_KIN"/>
    <property type="match status" value="1"/>
</dbReference>
<dbReference type="InterPro" id="IPR036890">
    <property type="entry name" value="HATPase_C_sf"/>
</dbReference>
<feature type="transmembrane region" description="Helical" evidence="6">
    <location>
        <begin position="6"/>
        <end position="31"/>
    </location>
</feature>
<keyword evidence="11" id="KW-1185">Reference proteome</keyword>
<dbReference type="CDD" id="cd16917">
    <property type="entry name" value="HATPase_UhpB-NarQ-NarX-like"/>
    <property type="match status" value="1"/>
</dbReference>
<evidence type="ECO:0000256" key="2">
    <source>
        <dbReference type="ARBA" id="ARBA00012438"/>
    </source>
</evidence>
<dbReference type="RefSeq" id="WP_109647700.1">
    <property type="nucleotide sequence ID" value="NZ_QGGB01000009.1"/>
</dbReference>
<dbReference type="InterPro" id="IPR011712">
    <property type="entry name" value="Sig_transdc_His_kin_sub3_dim/P"/>
</dbReference>
<feature type="transmembrane region" description="Helical" evidence="6">
    <location>
        <begin position="43"/>
        <end position="60"/>
    </location>
</feature>
<dbReference type="Pfam" id="PF07730">
    <property type="entry name" value="HisKA_3"/>
    <property type="match status" value="1"/>
</dbReference>
<feature type="domain" description="Histidine kinase" evidence="7">
    <location>
        <begin position="1080"/>
        <end position="1168"/>
    </location>
</feature>
<dbReference type="InterPro" id="IPR013655">
    <property type="entry name" value="PAS_fold_3"/>
</dbReference>
<dbReference type="Pfam" id="PF02518">
    <property type="entry name" value="HATPase_c"/>
    <property type="match status" value="1"/>
</dbReference>
<feature type="domain" description="PAC" evidence="9">
    <location>
        <begin position="783"/>
        <end position="836"/>
    </location>
</feature>
<feature type="domain" description="PAC" evidence="9">
    <location>
        <begin position="659"/>
        <end position="711"/>
    </location>
</feature>
<keyword evidence="3" id="KW-0597">Phosphoprotein</keyword>
<dbReference type="EC" id="2.7.13.3" evidence="2"/>
<evidence type="ECO:0000256" key="3">
    <source>
        <dbReference type="ARBA" id="ARBA00022553"/>
    </source>
</evidence>
<dbReference type="EMBL" id="QGGB01000009">
    <property type="protein sequence ID" value="PWN05673.1"/>
    <property type="molecule type" value="Genomic_DNA"/>
</dbReference>
<dbReference type="InterPro" id="IPR035965">
    <property type="entry name" value="PAS-like_dom_sf"/>
</dbReference>
<dbReference type="GO" id="GO:0016020">
    <property type="term" value="C:membrane"/>
    <property type="evidence" value="ECO:0007669"/>
    <property type="project" value="InterPro"/>
</dbReference>
<dbReference type="SMART" id="SM00086">
    <property type="entry name" value="PAC"/>
    <property type="match status" value="7"/>
</dbReference>
<dbReference type="PROSITE" id="PS50112">
    <property type="entry name" value="PAS"/>
    <property type="match status" value="6"/>
</dbReference>
<keyword evidence="6" id="KW-0472">Membrane</keyword>
<feature type="domain" description="PAC" evidence="9">
    <location>
        <begin position="154"/>
        <end position="207"/>
    </location>
</feature>
<comment type="caution">
    <text evidence="10">The sequence shown here is derived from an EMBL/GenBank/DDBJ whole genome shotgun (WGS) entry which is preliminary data.</text>
</comment>
<dbReference type="SUPFAM" id="SSF55874">
    <property type="entry name" value="ATPase domain of HSP90 chaperone/DNA topoisomerase II/histidine kinase"/>
    <property type="match status" value="1"/>
</dbReference>
<dbReference type="SMART" id="SM00091">
    <property type="entry name" value="PAS"/>
    <property type="match status" value="7"/>
</dbReference>
<feature type="domain" description="PAS" evidence="8">
    <location>
        <begin position="204"/>
        <end position="249"/>
    </location>
</feature>
<feature type="domain" description="PAC" evidence="9">
    <location>
        <begin position="278"/>
        <end position="330"/>
    </location>
</feature>
<evidence type="ECO:0000256" key="4">
    <source>
        <dbReference type="ARBA" id="ARBA00022679"/>
    </source>
</evidence>
<reference evidence="10 11" key="1">
    <citation type="submission" date="2018-05" db="EMBL/GenBank/DDBJ databases">
        <title>Rhodohalobacter halophilus gen. nov., sp. nov., a moderately halophilic member of the family Balneolaceae.</title>
        <authorList>
            <person name="Liu Z.-W."/>
        </authorList>
    </citation>
    <scope>NUCLEOTIDE SEQUENCE [LARGE SCALE GENOMIC DNA]</scope>
    <source>
        <strain evidence="10 11">8A47</strain>
    </source>
</reference>
<keyword evidence="5" id="KW-0418">Kinase</keyword>
<dbReference type="Gene3D" id="3.30.450.20">
    <property type="entry name" value="PAS domain"/>
    <property type="match status" value="7"/>
</dbReference>
<dbReference type="InterPro" id="IPR052162">
    <property type="entry name" value="Sensor_kinase/Photoreceptor"/>
</dbReference>
<dbReference type="InterPro" id="IPR001610">
    <property type="entry name" value="PAC"/>
</dbReference>
<sequence>MKFTPFRISLIYFIFALLWITTTDTILEWFIDDIDALTLMQTVKGIFYITLTAIALYLMMKSHERYISQNEKKLRQNEEWFSLTSESANIAKWEWFPKTGEIKLDNIWTSLTGYSTEDLETGNINAWKSMLHPDDVSRFEHAMNEHVSGKKSTYECELRLKHKDGHWIHILSRGKAIEWDKNDEPIRLVGAHIDITDRKVIEDNLAYQASLLSNVSDAVLSLNKNMEVASWNKAAERIYGWSYEDVIGKFVDDMITTRFEPGTTPESLYEELLETGFWEGELTQTGKDGREVQVQSSVTLMRDSESEISDIIAVNRDITERLNYERENRLLANVFKKSNTALAVSSHDSEKLLRVNQAYADLFGYEPEEMVGMDIYGSLYPESESVHRTKRKKRLDEHGSITFESKLKRRDGAEFYCIINLSTVKESDQDQTYRIATVQDISNLKKIQDQIVHERQRFELAASTVSDVVWEWNPIQNELWWGEGIETVMGYSEEDYRGKNLFWHEHIYEEDREDTVKSMETVENSDATEWHREYRFLAADGSVRNVRDSAVLIRDEEGELLRIIGAMVDVTRVQEFQDTLNRERNRFELIARSANDVLYERNLKTDAIWWSEGWLHRFDYREGDIGQTVAWWKERIHPHDLGKIVTSMQKSILQNEDSWSGKYRFLNGNGEYRIVQDKGYFVKNDEGKPSQLVGAISDITSDEMAKMELKKSEQQYRLLFEKSPLPMYIYNPETLGIITVNRAAINRFGYSESELKSMKIYDLHPIEEQEDVLAEIKKSLRKKSTGFDVWTQVTKNGDRLIMELSGSQIFYQDDIQRLVIAKDVTERRLAERRLKASEEQYRLLFEKNPVPMWIYDPDTYRFTASNDAAGNKYGYSEEEFLQMTIFDLHKKDEAEYVRNTADKNKHAETISFTESKHLTKSGNQLIVEISASHILYKEKSQRLVIANDITEQRKAEERAISAILEGEERERQRIAKDLHDGLGQYLSAANMNLETVFEDATSLSDNLAQTFTNGLELLNYAISETRNISQNLLPKAIQDYGLELALEALVNQLKGHNDIDFYLYQKLDGIEIPDNIQINLYRIAQEAINNAIRHGKPAKINVQNIYSQGEVLLTVEDDGTGFDVDNVGPGGIGLQSMKTRVGAMAANIDIVSTMGRGTIISVIVPLTNNNS</sequence>
<evidence type="ECO:0000256" key="5">
    <source>
        <dbReference type="ARBA" id="ARBA00022777"/>
    </source>
</evidence>
<dbReference type="PANTHER" id="PTHR43304:SF1">
    <property type="entry name" value="PAC DOMAIN-CONTAINING PROTEIN"/>
    <property type="match status" value="1"/>
</dbReference>
<dbReference type="GO" id="GO:0046983">
    <property type="term" value="F:protein dimerization activity"/>
    <property type="evidence" value="ECO:0007669"/>
    <property type="project" value="InterPro"/>
</dbReference>
<comment type="catalytic activity">
    <reaction evidence="1">
        <text>ATP + protein L-histidine = ADP + protein N-phospho-L-histidine.</text>
        <dbReference type="EC" id="2.7.13.3"/>
    </reaction>
</comment>
<dbReference type="OrthoDB" id="5522855at2"/>
<evidence type="ECO:0000259" key="8">
    <source>
        <dbReference type="PROSITE" id="PS50112"/>
    </source>
</evidence>
<dbReference type="NCBIfam" id="TIGR00229">
    <property type="entry name" value="sensory_box"/>
    <property type="match status" value="6"/>
</dbReference>
<feature type="domain" description="PAS" evidence="8">
    <location>
        <begin position="712"/>
        <end position="783"/>
    </location>
</feature>
<name>A0A316TM54_9BACT</name>
<proteinExistence type="predicted"/>